<evidence type="ECO:0000313" key="3">
    <source>
        <dbReference type="Proteomes" id="UP000193944"/>
    </source>
</evidence>
<dbReference type="AlphaFoldDB" id="A0A1Y1X0E1"/>
<feature type="signal peptide" evidence="1">
    <location>
        <begin position="1"/>
        <end position="17"/>
    </location>
</feature>
<dbReference type="Proteomes" id="UP000193944">
    <property type="component" value="Unassembled WGS sequence"/>
</dbReference>
<gene>
    <name evidence="2" type="ORF">BCR32DRAFT_269646</name>
</gene>
<accession>A0A1Y1X0E1</accession>
<reference evidence="2 3" key="2">
    <citation type="submission" date="2016-08" db="EMBL/GenBank/DDBJ databases">
        <title>Pervasive Adenine N6-methylation of Active Genes in Fungi.</title>
        <authorList>
            <consortium name="DOE Joint Genome Institute"/>
            <person name="Mondo S.J."/>
            <person name="Dannebaum R.O."/>
            <person name="Kuo R.C."/>
            <person name="Labutti K."/>
            <person name="Haridas S."/>
            <person name="Kuo A."/>
            <person name="Salamov A."/>
            <person name="Ahrendt S.R."/>
            <person name="Lipzen A."/>
            <person name="Sullivan W."/>
            <person name="Andreopoulos W.B."/>
            <person name="Clum A."/>
            <person name="Lindquist E."/>
            <person name="Daum C."/>
            <person name="Ramamoorthy G.K."/>
            <person name="Gryganskyi A."/>
            <person name="Culley D."/>
            <person name="Magnuson J.K."/>
            <person name="James T.Y."/>
            <person name="O'Malley M.A."/>
            <person name="Stajich J.E."/>
            <person name="Spatafora J.W."/>
            <person name="Visel A."/>
            <person name="Grigoriev I.V."/>
        </authorList>
    </citation>
    <scope>NUCLEOTIDE SEQUENCE [LARGE SCALE GENOMIC DNA]</scope>
    <source>
        <strain evidence="2 3">S4</strain>
    </source>
</reference>
<keyword evidence="1" id="KW-0732">Signal</keyword>
<name>A0A1Y1X0E1_9FUNG</name>
<organism evidence="2 3">
    <name type="scientific">Anaeromyces robustus</name>
    <dbReference type="NCBI Taxonomy" id="1754192"/>
    <lineage>
        <taxon>Eukaryota</taxon>
        <taxon>Fungi</taxon>
        <taxon>Fungi incertae sedis</taxon>
        <taxon>Chytridiomycota</taxon>
        <taxon>Chytridiomycota incertae sedis</taxon>
        <taxon>Neocallimastigomycetes</taxon>
        <taxon>Neocallimastigales</taxon>
        <taxon>Neocallimastigaceae</taxon>
        <taxon>Anaeromyces</taxon>
    </lineage>
</organism>
<dbReference type="OrthoDB" id="2143007at2759"/>
<dbReference type="Gene3D" id="3.80.10.10">
    <property type="entry name" value="Ribonuclease Inhibitor"/>
    <property type="match status" value="1"/>
</dbReference>
<feature type="chain" id="PRO_5012192204" description="Transglutaminase-like domain-containing protein" evidence="1">
    <location>
        <begin position="18"/>
        <end position="331"/>
    </location>
</feature>
<dbReference type="InterPro" id="IPR032675">
    <property type="entry name" value="LRR_dom_sf"/>
</dbReference>
<comment type="caution">
    <text evidence="2">The sequence shown here is derived from an EMBL/GenBank/DDBJ whole genome shotgun (WGS) entry which is preliminary data.</text>
</comment>
<proteinExistence type="predicted"/>
<sequence length="331" mass="38152">MKFLNLSVLLLASLASAAPLRDKYQCKDKLCYVVSSSTGGTAYIRAFNTGYTNSKTLDVPSSINIDGNVFKVNGVYLNTFDDLKTLEEINIPSGISKFTFSHETFNNCPKLKRVVLNNQVSDANDSAIFNSPNNNIVFQGKGVKTLTDSQVKYFLFRNMDMSTKKYQDLYDYQRKTDLFNLAKKLSSYARISSTTDGDNALTVMKTKYGTDAGRARLFRLLAIEMGYKSDEILVASDGTKYWNYVKADGVWYNVDVNYPFTRYTEYYEAEWRYPFLVGNKDFKKRKSISSDPKQWRVMYSNYGYKDEFRGQQTYDIFDQYLRQKKAGERKE</sequence>
<evidence type="ECO:0000313" key="2">
    <source>
        <dbReference type="EMBL" id="ORX79125.1"/>
    </source>
</evidence>
<dbReference type="EMBL" id="MCFG01000186">
    <property type="protein sequence ID" value="ORX79125.1"/>
    <property type="molecule type" value="Genomic_DNA"/>
</dbReference>
<keyword evidence="3" id="KW-1185">Reference proteome</keyword>
<reference evidence="2 3" key="1">
    <citation type="submission" date="2016-08" db="EMBL/GenBank/DDBJ databases">
        <title>A Parts List for Fungal Cellulosomes Revealed by Comparative Genomics.</title>
        <authorList>
            <consortium name="DOE Joint Genome Institute"/>
            <person name="Haitjema C.H."/>
            <person name="Gilmore S.P."/>
            <person name="Henske J.K."/>
            <person name="Solomon K.V."/>
            <person name="De Groot R."/>
            <person name="Kuo A."/>
            <person name="Mondo S.J."/>
            <person name="Salamov A.A."/>
            <person name="Labutti K."/>
            <person name="Zhao Z."/>
            <person name="Chiniquy J."/>
            <person name="Barry K."/>
            <person name="Brewer H.M."/>
            <person name="Purvine S.O."/>
            <person name="Wright A.T."/>
            <person name="Boxma B."/>
            <person name="Van Alen T."/>
            <person name="Hackstein J.H."/>
            <person name="Baker S.E."/>
            <person name="Grigoriev I.V."/>
            <person name="O'Malley M.A."/>
        </authorList>
    </citation>
    <scope>NUCLEOTIDE SEQUENCE [LARGE SCALE GENOMIC DNA]</scope>
    <source>
        <strain evidence="2 3">S4</strain>
    </source>
</reference>
<evidence type="ECO:0000256" key="1">
    <source>
        <dbReference type="SAM" id="SignalP"/>
    </source>
</evidence>
<evidence type="ECO:0008006" key="4">
    <source>
        <dbReference type="Google" id="ProtNLM"/>
    </source>
</evidence>
<protein>
    <recommendedName>
        <fullName evidence="4">Transglutaminase-like domain-containing protein</fullName>
    </recommendedName>
</protein>